<evidence type="ECO:0000259" key="8">
    <source>
        <dbReference type="Pfam" id="PF17768"/>
    </source>
</evidence>
<keyword evidence="3" id="KW-0540">Nuclease</keyword>
<dbReference type="PANTHER" id="PTHR30255:SF2">
    <property type="entry name" value="SINGLE-STRANDED-DNA-SPECIFIC EXONUCLEASE RECJ"/>
    <property type="match status" value="1"/>
</dbReference>
<dbReference type="KEGG" id="fro:AALO17_10190"/>
<evidence type="ECO:0000259" key="6">
    <source>
        <dbReference type="Pfam" id="PF01368"/>
    </source>
</evidence>
<evidence type="ECO:0000256" key="1">
    <source>
        <dbReference type="ARBA" id="ARBA00005915"/>
    </source>
</evidence>
<dbReference type="GO" id="GO:0004527">
    <property type="term" value="F:exonuclease activity"/>
    <property type="evidence" value="ECO:0007669"/>
    <property type="project" value="UniProtKB-KW"/>
</dbReference>
<dbReference type="InterPro" id="IPR001667">
    <property type="entry name" value="DDH_dom"/>
</dbReference>
<dbReference type="STRING" id="1702221.AALO17_10190"/>
<keyword evidence="10" id="KW-1185">Reference proteome</keyword>
<evidence type="ECO:0000256" key="5">
    <source>
        <dbReference type="ARBA" id="ARBA00022839"/>
    </source>
</evidence>
<accession>A0A140DU26</accession>
<evidence type="ECO:0000313" key="9">
    <source>
        <dbReference type="EMBL" id="AMK54153.1"/>
    </source>
</evidence>
<dbReference type="Pfam" id="PF02272">
    <property type="entry name" value="DHHA1"/>
    <property type="match status" value="1"/>
</dbReference>
<dbReference type="OrthoDB" id="9809852at2"/>
<dbReference type="PATRIC" id="fig|1702221.3.peg.984"/>
<dbReference type="PANTHER" id="PTHR30255">
    <property type="entry name" value="SINGLE-STRANDED-DNA-SPECIFIC EXONUCLEASE RECJ"/>
    <property type="match status" value="1"/>
</dbReference>
<dbReference type="RefSeq" id="WP_067556140.1">
    <property type="nucleotide sequence ID" value="NZ_CP011391.1"/>
</dbReference>
<evidence type="ECO:0000256" key="2">
    <source>
        <dbReference type="ARBA" id="ARBA00019841"/>
    </source>
</evidence>
<dbReference type="AlphaFoldDB" id="A0A140DU26"/>
<dbReference type="SUPFAM" id="SSF64182">
    <property type="entry name" value="DHH phosphoesterases"/>
    <property type="match status" value="1"/>
</dbReference>
<evidence type="ECO:0000256" key="3">
    <source>
        <dbReference type="ARBA" id="ARBA00022722"/>
    </source>
</evidence>
<dbReference type="InterPro" id="IPR051673">
    <property type="entry name" value="SSDNA_exonuclease_RecJ"/>
</dbReference>
<gene>
    <name evidence="9" type="ORF">AALO17_10190</name>
</gene>
<reference evidence="9 10" key="1">
    <citation type="journal article" date="2016" name="Gut Pathog.">
        <title>Whole genome sequencing of "Faecalibaculum rodentium" ALO17, isolated from C57BL/6J laboratory mouse feces.</title>
        <authorList>
            <person name="Lim S."/>
            <person name="Chang D.H."/>
            <person name="Ahn S."/>
            <person name="Kim B.C."/>
        </authorList>
    </citation>
    <scope>NUCLEOTIDE SEQUENCE [LARGE SCALE GENOMIC DNA]</scope>
    <source>
        <strain evidence="9 10">Alo17</strain>
    </source>
</reference>
<proteinExistence type="inferred from homology"/>
<keyword evidence="5" id="KW-0269">Exonuclease</keyword>
<evidence type="ECO:0000256" key="4">
    <source>
        <dbReference type="ARBA" id="ARBA00022801"/>
    </source>
</evidence>
<dbReference type="GeneID" id="78477796"/>
<protein>
    <recommendedName>
        <fullName evidence="2">Single-stranded-DNA-specific exonuclease RecJ</fullName>
    </recommendedName>
</protein>
<dbReference type="Pfam" id="PF01368">
    <property type="entry name" value="DHH"/>
    <property type="match status" value="1"/>
</dbReference>
<dbReference type="Gene3D" id="3.90.1640.30">
    <property type="match status" value="1"/>
</dbReference>
<sequence>MSESVRVTPEMLLPLACKILGRLEPDQSRWMTWLETPELHSPSQADAVVQAAARLKQAAASHEKVIVAGDYDADGILGTAILTGALRRQGIETGFYIPDRIREGYGLQEKTVRLAHEKGYSLLVTVDNGVRAEEALACAADLGMDVIVTDHHQFETPPQAAWFVHPALMEPEFSTLCGAAVACELLRHAGWATDYELLLAGLASVGDQMAVTGQTRALIFQALEQLKTDCDPHVRLLAQGIPENETDLSFQVIPKINALGRLSDLANANNAVRFFLTDDFRQISSLAQGICQINDRRREMSGRMVQEAQSRVRPGSTVIFLEDPTWHEGIIGLAAGSLCETTGRPVILAARGQSGLKCSMRSPEGVDCMDLLKGFDRFVTLGGHSRAAGFSLDLKDRDDFEAYLKTVTVPHAQKADPLDVKAADLTVPAIRQLDALRPFGTGFELPELRIQDPAVAFVRDLSAGRHRRYVLENGLEAMRFNQPDSEKTLSPNQIRWLTGKPSVNVWMQTARPQLILSAVGTSQE</sequence>
<comment type="similarity">
    <text evidence="1">Belongs to the RecJ family.</text>
</comment>
<dbReference type="InterPro" id="IPR041122">
    <property type="entry name" value="RecJ_OB"/>
</dbReference>
<name>A0A140DU26_9FIRM</name>
<feature type="domain" description="DDH" evidence="6">
    <location>
        <begin position="64"/>
        <end position="187"/>
    </location>
</feature>
<dbReference type="EMBL" id="CP011391">
    <property type="protein sequence ID" value="AMK54153.1"/>
    <property type="molecule type" value="Genomic_DNA"/>
</dbReference>
<organism evidence="9 10">
    <name type="scientific">Faecalibaculum rodentium</name>
    <dbReference type="NCBI Taxonomy" id="1702221"/>
    <lineage>
        <taxon>Bacteria</taxon>
        <taxon>Bacillati</taxon>
        <taxon>Bacillota</taxon>
        <taxon>Erysipelotrichia</taxon>
        <taxon>Erysipelotrichales</taxon>
        <taxon>Erysipelotrichaceae</taxon>
        <taxon>Faecalibaculum</taxon>
    </lineage>
</organism>
<dbReference type="Gene3D" id="3.10.310.30">
    <property type="match status" value="1"/>
</dbReference>
<feature type="domain" description="RecJ OB" evidence="8">
    <location>
        <begin position="419"/>
        <end position="516"/>
    </location>
</feature>
<evidence type="ECO:0000259" key="7">
    <source>
        <dbReference type="Pfam" id="PF02272"/>
    </source>
</evidence>
<dbReference type="Pfam" id="PF17768">
    <property type="entry name" value="RecJ_OB"/>
    <property type="match status" value="1"/>
</dbReference>
<dbReference type="InterPro" id="IPR038763">
    <property type="entry name" value="DHH_sf"/>
</dbReference>
<dbReference type="InterPro" id="IPR003156">
    <property type="entry name" value="DHHA1_dom"/>
</dbReference>
<feature type="domain" description="DHHA1" evidence="7">
    <location>
        <begin position="317"/>
        <end position="404"/>
    </location>
</feature>
<dbReference type="Proteomes" id="UP000069771">
    <property type="component" value="Chromosome"/>
</dbReference>
<dbReference type="GO" id="GO:0003676">
    <property type="term" value="F:nucleic acid binding"/>
    <property type="evidence" value="ECO:0007669"/>
    <property type="project" value="InterPro"/>
</dbReference>
<evidence type="ECO:0000313" key="10">
    <source>
        <dbReference type="Proteomes" id="UP000069771"/>
    </source>
</evidence>
<keyword evidence="4" id="KW-0378">Hydrolase</keyword>